<accession>Q0Q011</accession>
<sequence>MKSAVCLIVLVAVVAVHGHGIPIRWCPPGEHSVLYCPQMAEPSCDNPTVHEMTPPSGLCDKPQCFCDVPNVRHTKTGKCVKLSKC</sequence>
<feature type="signal peptide" evidence="1">
    <location>
        <begin position="1"/>
        <end position="18"/>
    </location>
</feature>
<reference evidence="2" key="1">
    <citation type="journal article" date="2006" name="BMC Genomics">
        <title>Analysis of bacteria-challenged wild silkmoth, Antheraea mylitta (lepidoptera) transcriptome reveals potential immune genes.</title>
        <authorList>
            <person name="Gandhe A.S."/>
            <person name="Arunkumar K.P."/>
            <person name="John S.H."/>
            <person name="Nagaraju J."/>
        </authorList>
    </citation>
    <scope>NUCLEOTIDE SEQUENCE</scope>
</reference>
<dbReference type="SUPFAM" id="SSF57567">
    <property type="entry name" value="Serine protease inhibitors"/>
    <property type="match status" value="1"/>
</dbReference>
<evidence type="ECO:0000256" key="1">
    <source>
        <dbReference type="SAM" id="SignalP"/>
    </source>
</evidence>
<dbReference type="AlphaFoldDB" id="Q0Q011"/>
<organism evidence="2">
    <name type="scientific">Antheraea mylitta</name>
    <name type="common">Tasar silkworm</name>
    <dbReference type="NCBI Taxonomy" id="34739"/>
    <lineage>
        <taxon>Eukaryota</taxon>
        <taxon>Metazoa</taxon>
        <taxon>Ecdysozoa</taxon>
        <taxon>Arthropoda</taxon>
        <taxon>Hexapoda</taxon>
        <taxon>Insecta</taxon>
        <taxon>Pterygota</taxon>
        <taxon>Neoptera</taxon>
        <taxon>Endopterygota</taxon>
        <taxon>Lepidoptera</taxon>
        <taxon>Glossata</taxon>
        <taxon>Ditrysia</taxon>
        <taxon>Bombycoidea</taxon>
        <taxon>Saturniidae</taxon>
        <taxon>Saturniinae</taxon>
        <taxon>Saturniini</taxon>
        <taxon>Antheraea</taxon>
    </lineage>
</organism>
<keyword evidence="1" id="KW-0732">Signal</keyword>
<proteinExistence type="evidence at transcript level"/>
<dbReference type="EMBL" id="DQ666520">
    <property type="protein sequence ID" value="ABG72723.1"/>
    <property type="molecule type" value="mRNA"/>
</dbReference>
<feature type="chain" id="PRO_5004175577" evidence="1">
    <location>
        <begin position="19"/>
        <end position="85"/>
    </location>
</feature>
<name>Q0Q011_ANTMY</name>
<evidence type="ECO:0000313" key="2">
    <source>
        <dbReference type="EMBL" id="ABG72723.1"/>
    </source>
</evidence>
<dbReference type="InterPro" id="IPR036084">
    <property type="entry name" value="Ser_inhib-like_sf"/>
</dbReference>
<protein>
    <submittedName>
        <fullName evidence="2">Protease inhibitor-like protein</fullName>
    </submittedName>
</protein>
<dbReference type="Gene3D" id="2.10.25.10">
    <property type="entry name" value="Laminin"/>
    <property type="match status" value="1"/>
</dbReference>